<feature type="transmembrane region" description="Helical" evidence="13">
    <location>
        <begin position="97"/>
        <end position="119"/>
    </location>
</feature>
<evidence type="ECO:0000256" key="3">
    <source>
        <dbReference type="ARBA" id="ARBA00022475"/>
    </source>
</evidence>
<evidence type="ECO:0000256" key="12">
    <source>
        <dbReference type="ARBA" id="ARBA00049940"/>
    </source>
</evidence>
<comment type="similarity">
    <text evidence="10 13">Belongs to the fluoride channel Fluc/FEX (TC 1.A.43) family.</text>
</comment>
<evidence type="ECO:0000256" key="1">
    <source>
        <dbReference type="ARBA" id="ARBA00004651"/>
    </source>
</evidence>
<feature type="binding site" evidence="13">
    <location>
        <position position="69"/>
    </location>
    <ligand>
        <name>Na(+)</name>
        <dbReference type="ChEBI" id="CHEBI:29101"/>
        <note>structural</note>
    </ligand>
</feature>
<keyword evidence="5 13" id="KW-0479">Metal-binding</keyword>
<keyword evidence="8 13" id="KW-0472">Membrane</keyword>
<organism evidence="14 15">
    <name type="scientific">Corynebacterium accolens</name>
    <dbReference type="NCBI Taxonomy" id="38284"/>
    <lineage>
        <taxon>Bacteria</taxon>
        <taxon>Bacillati</taxon>
        <taxon>Actinomycetota</taxon>
        <taxon>Actinomycetes</taxon>
        <taxon>Mycobacteriales</taxon>
        <taxon>Corynebacteriaceae</taxon>
        <taxon>Corynebacterium</taxon>
    </lineage>
</organism>
<dbReference type="PANTHER" id="PTHR28259">
    <property type="entry name" value="FLUORIDE EXPORT PROTEIN 1-RELATED"/>
    <property type="match status" value="1"/>
</dbReference>
<comment type="function">
    <text evidence="12 13">Fluoride-specific ion channel. Important for reducing fluoride concentration in the cell, thus reducing its toxicity.</text>
</comment>
<dbReference type="GO" id="GO:0140114">
    <property type="term" value="P:cellular detoxification of fluoride"/>
    <property type="evidence" value="ECO:0007669"/>
    <property type="project" value="UniProtKB-UniRule"/>
</dbReference>
<dbReference type="HAMAP" id="MF_00454">
    <property type="entry name" value="FluC"/>
    <property type="match status" value="1"/>
</dbReference>
<comment type="subcellular location">
    <subcellularLocation>
        <location evidence="1 13">Cell membrane</location>
        <topology evidence="1 13">Multi-pass membrane protein</topology>
    </subcellularLocation>
</comment>
<gene>
    <name evidence="13" type="primary">fluC</name>
    <name evidence="13" type="synonym">crcB</name>
    <name evidence="14" type="ORF">COM45_06950</name>
</gene>
<evidence type="ECO:0000256" key="10">
    <source>
        <dbReference type="ARBA" id="ARBA00035120"/>
    </source>
</evidence>
<evidence type="ECO:0000256" key="7">
    <source>
        <dbReference type="ARBA" id="ARBA00023065"/>
    </source>
</evidence>
<comment type="catalytic activity">
    <reaction evidence="11">
        <text>fluoride(in) = fluoride(out)</text>
        <dbReference type="Rhea" id="RHEA:76159"/>
        <dbReference type="ChEBI" id="CHEBI:17051"/>
    </reaction>
    <physiologicalReaction direction="left-to-right" evidence="11">
        <dbReference type="Rhea" id="RHEA:76160"/>
    </physiologicalReaction>
</comment>
<protein>
    <recommendedName>
        <fullName evidence="13">Fluoride-specific ion channel FluC</fullName>
    </recommendedName>
</protein>
<evidence type="ECO:0000256" key="5">
    <source>
        <dbReference type="ARBA" id="ARBA00022723"/>
    </source>
</evidence>
<sequence length="122" mass="13273">MIVLYILSGAFLGGMARYGFTKVLPAPVSTFAANMCGALAIGLAYGFVEQVSGALSDVLYPLAIVGFAGGLSTWSTLAKELGEMLKEKRYWKCIQYLFFTLALGIVLAWRGAMWAPIIYQNF</sequence>
<keyword evidence="4 13" id="KW-0812">Transmembrane</keyword>
<evidence type="ECO:0000256" key="2">
    <source>
        <dbReference type="ARBA" id="ARBA00022448"/>
    </source>
</evidence>
<keyword evidence="2 13" id="KW-0813">Transport</keyword>
<dbReference type="GO" id="GO:0005886">
    <property type="term" value="C:plasma membrane"/>
    <property type="evidence" value="ECO:0007669"/>
    <property type="project" value="UniProtKB-SubCell"/>
</dbReference>
<dbReference type="GO" id="GO:0062054">
    <property type="term" value="F:fluoride channel activity"/>
    <property type="evidence" value="ECO:0007669"/>
    <property type="project" value="UniProtKB-UniRule"/>
</dbReference>
<dbReference type="EMBL" id="NWBP01000023">
    <property type="protein sequence ID" value="PCC82564.1"/>
    <property type="molecule type" value="Genomic_DNA"/>
</dbReference>
<dbReference type="InterPro" id="IPR003691">
    <property type="entry name" value="FluC"/>
</dbReference>
<keyword evidence="9 13" id="KW-0407">Ion channel</keyword>
<evidence type="ECO:0000256" key="8">
    <source>
        <dbReference type="ARBA" id="ARBA00023136"/>
    </source>
</evidence>
<evidence type="ECO:0000256" key="13">
    <source>
        <dbReference type="HAMAP-Rule" id="MF_00454"/>
    </source>
</evidence>
<evidence type="ECO:0000256" key="9">
    <source>
        <dbReference type="ARBA" id="ARBA00023303"/>
    </source>
</evidence>
<reference evidence="14 15" key="1">
    <citation type="submission" date="2017-09" db="EMBL/GenBank/DDBJ databases">
        <title>Draft Genome Sequence of Corynebacterium accolens AH4003.</title>
        <authorList>
            <person name="Chen Y."/>
            <person name="Oosthuysen W.F."/>
            <person name="Kelley S."/>
            <person name="Horswill A."/>
        </authorList>
    </citation>
    <scope>NUCLEOTIDE SEQUENCE [LARGE SCALE GENOMIC DNA]</scope>
    <source>
        <strain evidence="14 15">AH4003</strain>
    </source>
</reference>
<comment type="activity regulation">
    <text evidence="13">Na(+) is not transported, but it plays an essential structural role and its presence is essential for fluoride channel function.</text>
</comment>
<dbReference type="GO" id="GO:0046872">
    <property type="term" value="F:metal ion binding"/>
    <property type="evidence" value="ECO:0007669"/>
    <property type="project" value="UniProtKB-KW"/>
</dbReference>
<feature type="transmembrane region" description="Helical" evidence="13">
    <location>
        <begin position="26"/>
        <end position="46"/>
    </location>
</feature>
<evidence type="ECO:0000256" key="6">
    <source>
        <dbReference type="ARBA" id="ARBA00022989"/>
    </source>
</evidence>
<dbReference type="AlphaFoldDB" id="A0A2A4AJK4"/>
<evidence type="ECO:0000313" key="14">
    <source>
        <dbReference type="EMBL" id="PCC82564.1"/>
    </source>
</evidence>
<proteinExistence type="inferred from homology"/>
<evidence type="ECO:0000256" key="4">
    <source>
        <dbReference type="ARBA" id="ARBA00022692"/>
    </source>
</evidence>
<accession>A0A2A4AJK4</accession>
<keyword evidence="7 13" id="KW-0406">Ion transport</keyword>
<comment type="caution">
    <text evidence="14">The sequence shown here is derived from an EMBL/GenBank/DDBJ whole genome shotgun (WGS) entry which is preliminary data.</text>
</comment>
<feature type="transmembrane region" description="Helical" evidence="13">
    <location>
        <begin position="58"/>
        <end position="77"/>
    </location>
</feature>
<dbReference type="Proteomes" id="UP000218690">
    <property type="component" value="Unassembled WGS sequence"/>
</dbReference>
<evidence type="ECO:0000313" key="15">
    <source>
        <dbReference type="Proteomes" id="UP000218690"/>
    </source>
</evidence>
<dbReference type="Pfam" id="PF02537">
    <property type="entry name" value="CRCB"/>
    <property type="match status" value="1"/>
</dbReference>
<feature type="binding site" evidence="13">
    <location>
        <position position="72"/>
    </location>
    <ligand>
        <name>Na(+)</name>
        <dbReference type="ChEBI" id="CHEBI:29101"/>
        <note>structural</note>
    </ligand>
</feature>
<keyword evidence="3 13" id="KW-1003">Cell membrane</keyword>
<dbReference type="PANTHER" id="PTHR28259:SF16">
    <property type="entry name" value="FLUORIDE-SPECIFIC ION CHANNEL FLUC 2"/>
    <property type="match status" value="1"/>
</dbReference>
<name>A0A2A4AJK4_9CORY</name>
<evidence type="ECO:0000256" key="11">
    <source>
        <dbReference type="ARBA" id="ARBA00035585"/>
    </source>
</evidence>
<keyword evidence="13" id="KW-0915">Sodium</keyword>
<keyword evidence="6 13" id="KW-1133">Transmembrane helix</keyword>